<sequence length="83" mass="9473">MRIYNRRTRFYYDLPDEDGVSVVQCTNESFFLNKLEENKDGDLDTWALKLCSVLAGSRIGVTPEKRSRSDRRIVKGGGSEVRG</sequence>
<dbReference type="RefSeq" id="XP_062798634.1">
    <property type="nucleotide sequence ID" value="XM_062940692.1"/>
</dbReference>
<dbReference type="EMBL" id="JAFFHC010000005">
    <property type="protein sequence ID" value="KAK4675164.1"/>
    <property type="molecule type" value="Genomic_DNA"/>
</dbReference>
<name>A0ABR0I4J2_9PEZI</name>
<reference evidence="1 2" key="1">
    <citation type="journal article" date="2023" name="bioRxiv">
        <title>High-quality genome assemblies of four members of thePodospora anserinaspecies complex.</title>
        <authorList>
            <person name="Ament-Velasquez S.L."/>
            <person name="Vogan A.A."/>
            <person name="Wallerman O."/>
            <person name="Hartmann F."/>
            <person name="Gautier V."/>
            <person name="Silar P."/>
            <person name="Giraud T."/>
            <person name="Johannesson H."/>
        </authorList>
    </citation>
    <scope>NUCLEOTIDE SEQUENCE [LARGE SCALE GENOMIC DNA]</scope>
    <source>
        <strain evidence="1 2">CBS 124.78</strain>
    </source>
</reference>
<accession>A0ABR0I4J2</accession>
<keyword evidence="2" id="KW-1185">Reference proteome</keyword>
<evidence type="ECO:0000313" key="2">
    <source>
        <dbReference type="Proteomes" id="UP001323617"/>
    </source>
</evidence>
<proteinExistence type="predicted"/>
<evidence type="ECO:0000313" key="1">
    <source>
        <dbReference type="EMBL" id="KAK4675164.1"/>
    </source>
</evidence>
<gene>
    <name evidence="1" type="ORF">QC764_0075150</name>
</gene>
<dbReference type="Proteomes" id="UP001323617">
    <property type="component" value="Unassembled WGS sequence"/>
</dbReference>
<organism evidence="1 2">
    <name type="scientific">Podospora pseudoanserina</name>
    <dbReference type="NCBI Taxonomy" id="2609844"/>
    <lineage>
        <taxon>Eukaryota</taxon>
        <taxon>Fungi</taxon>
        <taxon>Dikarya</taxon>
        <taxon>Ascomycota</taxon>
        <taxon>Pezizomycotina</taxon>
        <taxon>Sordariomycetes</taxon>
        <taxon>Sordariomycetidae</taxon>
        <taxon>Sordariales</taxon>
        <taxon>Podosporaceae</taxon>
        <taxon>Podospora</taxon>
    </lineage>
</organism>
<comment type="caution">
    <text evidence="1">The sequence shown here is derived from an EMBL/GenBank/DDBJ whole genome shotgun (WGS) entry which is preliminary data.</text>
</comment>
<protein>
    <submittedName>
        <fullName evidence="1">Uncharacterized protein</fullName>
    </submittedName>
</protein>
<dbReference type="GeneID" id="87961356"/>